<comment type="pathway">
    <text evidence="3">Amino-acid biosynthesis.</text>
</comment>
<dbReference type="PANTHER" id="PTHR21363:SF0">
    <property type="entry name" value="PREPHENATE DEHYDROGENASE [NADP(+)]"/>
    <property type="match status" value="1"/>
</dbReference>
<evidence type="ECO:0000313" key="6">
    <source>
        <dbReference type="Proteomes" id="UP001164803"/>
    </source>
</evidence>
<protein>
    <submittedName>
        <fullName evidence="5">Prephenate dehydrogenase/arogenate dehydrogenase family protein</fullName>
    </submittedName>
</protein>
<keyword evidence="2" id="KW-0560">Oxidoreductase</keyword>
<dbReference type="InterPro" id="IPR036291">
    <property type="entry name" value="NAD(P)-bd_dom_sf"/>
</dbReference>
<dbReference type="Gene3D" id="1.10.3660.10">
    <property type="entry name" value="6-phosphogluconate dehydrogenase C-terminal like domain"/>
    <property type="match status" value="1"/>
</dbReference>
<dbReference type="InterPro" id="IPR050812">
    <property type="entry name" value="Preph/Arog_dehydrog"/>
</dbReference>
<dbReference type="Pfam" id="PF20463">
    <property type="entry name" value="PDH_C"/>
    <property type="match status" value="1"/>
</dbReference>
<comment type="similarity">
    <text evidence="1">Belongs to the prephenate/arogenate dehydrogenase family.</text>
</comment>
<evidence type="ECO:0000256" key="2">
    <source>
        <dbReference type="ARBA" id="ARBA00023002"/>
    </source>
</evidence>
<dbReference type="InterPro" id="IPR003099">
    <property type="entry name" value="Prephen_DH"/>
</dbReference>
<feature type="domain" description="Prephenate/arogenate dehydrogenase" evidence="4">
    <location>
        <begin position="1"/>
        <end position="280"/>
    </location>
</feature>
<keyword evidence="6" id="KW-1185">Reference proteome</keyword>
<dbReference type="SUPFAM" id="SSF51735">
    <property type="entry name" value="NAD(P)-binding Rossmann-fold domains"/>
    <property type="match status" value="1"/>
</dbReference>
<dbReference type="SUPFAM" id="SSF48179">
    <property type="entry name" value="6-phosphogluconate dehydrogenase C-terminal domain-like"/>
    <property type="match status" value="1"/>
</dbReference>
<evidence type="ECO:0000256" key="1">
    <source>
        <dbReference type="ARBA" id="ARBA00007964"/>
    </source>
</evidence>
<dbReference type="PANTHER" id="PTHR21363">
    <property type="entry name" value="PREPHENATE DEHYDROGENASE"/>
    <property type="match status" value="1"/>
</dbReference>
<evidence type="ECO:0000313" key="5">
    <source>
        <dbReference type="EMBL" id="WAH35130.1"/>
    </source>
</evidence>
<dbReference type="Gene3D" id="3.40.50.720">
    <property type="entry name" value="NAD(P)-binding Rossmann-like Domain"/>
    <property type="match status" value="1"/>
</dbReference>
<dbReference type="RefSeq" id="WP_268042048.1">
    <property type="nucleotide sequence ID" value="NZ_CP104064.1"/>
</dbReference>
<sequence length="285" mass="31319">MIIGAGLMGTSLALAIKRACPSTTVDAMEVSQSHRKQAAEHGCFSHIYETFSDIQDHYDVTFLAVPPGVASRMLPRLANVGHYIVDLCSIKSPICEAAELAQMQDKFVPSHPMAGKASGGPKDAEAALFVDRPWIFLESWSTPQSLIQFVVSLGARPTFVADAATHDEWMASVSHGIHLASLSAMLASHEQGGAEEDSRPSIAGPAFWDITRLAASPSEFWVDTLMTNKPNVQRYLLALKRQILAFEQVLEDGDVQELERLLRAAKDARSTWESRRHVNGDRDRH</sequence>
<organism evidence="5 6">
    <name type="scientific">Alicyclobacillus dauci</name>
    <dbReference type="NCBI Taxonomy" id="1475485"/>
    <lineage>
        <taxon>Bacteria</taxon>
        <taxon>Bacillati</taxon>
        <taxon>Bacillota</taxon>
        <taxon>Bacilli</taxon>
        <taxon>Bacillales</taxon>
        <taxon>Alicyclobacillaceae</taxon>
        <taxon>Alicyclobacillus</taxon>
    </lineage>
</organism>
<accession>A0ABY6YX27</accession>
<dbReference type="Proteomes" id="UP001164803">
    <property type="component" value="Chromosome"/>
</dbReference>
<evidence type="ECO:0000256" key="3">
    <source>
        <dbReference type="ARBA" id="ARBA00029440"/>
    </source>
</evidence>
<gene>
    <name evidence="5" type="ORF">NZD86_12455</name>
</gene>
<dbReference type="InterPro" id="IPR008927">
    <property type="entry name" value="6-PGluconate_DH-like_C_sf"/>
</dbReference>
<dbReference type="PROSITE" id="PS51176">
    <property type="entry name" value="PDH_ADH"/>
    <property type="match status" value="1"/>
</dbReference>
<dbReference type="InterPro" id="IPR046826">
    <property type="entry name" value="PDH_N"/>
</dbReference>
<name>A0ABY6YX27_9BACL</name>
<proteinExistence type="inferred from homology"/>
<dbReference type="EMBL" id="CP104064">
    <property type="protein sequence ID" value="WAH35130.1"/>
    <property type="molecule type" value="Genomic_DNA"/>
</dbReference>
<dbReference type="Pfam" id="PF02153">
    <property type="entry name" value="PDH_N"/>
    <property type="match status" value="1"/>
</dbReference>
<dbReference type="InterPro" id="IPR046825">
    <property type="entry name" value="PDH_C"/>
</dbReference>
<reference evidence="5" key="1">
    <citation type="submission" date="2022-08" db="EMBL/GenBank/DDBJ databases">
        <title>Alicyclobacillus dauci DSM2870, complete genome.</title>
        <authorList>
            <person name="Wang Q."/>
            <person name="Cai R."/>
            <person name="Wang Z."/>
        </authorList>
    </citation>
    <scope>NUCLEOTIDE SEQUENCE</scope>
    <source>
        <strain evidence="5">DSM 28700</strain>
    </source>
</reference>
<evidence type="ECO:0000259" key="4">
    <source>
        <dbReference type="PROSITE" id="PS51176"/>
    </source>
</evidence>